<protein>
    <recommendedName>
        <fullName evidence="5">Probable membrane transporter protein</fullName>
    </recommendedName>
</protein>
<evidence type="ECO:0000313" key="6">
    <source>
        <dbReference type="EMBL" id="ADW17335.1"/>
    </source>
</evidence>
<dbReference type="RefSeq" id="WP_015723877.1">
    <property type="nucleotide sequence ID" value="NC_014972.1"/>
</dbReference>
<feature type="transmembrane region" description="Helical" evidence="5">
    <location>
        <begin position="140"/>
        <end position="161"/>
    </location>
</feature>
<keyword evidence="3 5" id="KW-1133">Transmembrane helix</keyword>
<feature type="transmembrane region" description="Helical" evidence="5">
    <location>
        <begin position="107"/>
        <end position="128"/>
    </location>
</feature>
<organism evidence="6 7">
    <name type="scientific">Desulfobulbus propionicus (strain ATCC 33891 / DSM 2032 / VKM B-1956 / 1pr3)</name>
    <dbReference type="NCBI Taxonomy" id="577650"/>
    <lineage>
        <taxon>Bacteria</taxon>
        <taxon>Pseudomonadati</taxon>
        <taxon>Thermodesulfobacteriota</taxon>
        <taxon>Desulfobulbia</taxon>
        <taxon>Desulfobulbales</taxon>
        <taxon>Desulfobulbaceae</taxon>
        <taxon>Desulfobulbus</taxon>
    </lineage>
</organism>
<dbReference type="AlphaFoldDB" id="A0A7U3YL24"/>
<dbReference type="GO" id="GO:0005886">
    <property type="term" value="C:plasma membrane"/>
    <property type="evidence" value="ECO:0007669"/>
    <property type="project" value="UniProtKB-SubCell"/>
</dbReference>
<evidence type="ECO:0000256" key="1">
    <source>
        <dbReference type="ARBA" id="ARBA00004141"/>
    </source>
</evidence>
<name>A0A7U3YL24_DESPD</name>
<evidence type="ECO:0000256" key="3">
    <source>
        <dbReference type="ARBA" id="ARBA00022989"/>
    </source>
</evidence>
<feature type="transmembrane region" description="Helical" evidence="5">
    <location>
        <begin position="181"/>
        <end position="201"/>
    </location>
</feature>
<feature type="transmembrane region" description="Helical" evidence="5">
    <location>
        <begin position="27"/>
        <end position="48"/>
    </location>
</feature>
<sequence length="262" mass="27543">MDYLIIALCAFLASGLTLYSGFGLGTLLLPVFALFVPVEVAVGATALVHGANNILKVAIVGQHADRDLVLRFGIPAVVAAFAGAATLGYVAHFGAIFSYAIGSRIAIITPVKLTMGTLMFVFALFELVPKLRSLRVDRKYLVLGGLLSGFFGGFSGHQGALRSAFLTKVGISPQAFVGTNALIGFLVDLARIAVYGSVFFLTGTGDAFDRHQWSMIAVGCLTAFAGVLIGKRYLHTLTMRTIQTITGTLLLGISIALLAGVL</sequence>
<evidence type="ECO:0000256" key="5">
    <source>
        <dbReference type="RuleBase" id="RU363041"/>
    </source>
</evidence>
<proteinExistence type="inferred from homology"/>
<accession>A0A7U3YL24</accession>
<evidence type="ECO:0000256" key="2">
    <source>
        <dbReference type="ARBA" id="ARBA00022692"/>
    </source>
</evidence>
<gene>
    <name evidence="6" type="ordered locus">Despr_1164</name>
</gene>
<dbReference type="Pfam" id="PF01925">
    <property type="entry name" value="TauE"/>
    <property type="match status" value="1"/>
</dbReference>
<keyword evidence="4 5" id="KW-0472">Membrane</keyword>
<comment type="similarity">
    <text evidence="5">Belongs to the 4-toluene sulfonate uptake permease (TSUP) (TC 2.A.102) family.</text>
</comment>
<dbReference type="Proteomes" id="UP000006365">
    <property type="component" value="Chromosome"/>
</dbReference>
<feature type="transmembrane region" description="Helical" evidence="5">
    <location>
        <begin position="213"/>
        <end position="230"/>
    </location>
</feature>
<comment type="subcellular location">
    <subcellularLocation>
        <location evidence="5">Cell membrane</location>
        <topology evidence="5">Multi-pass membrane protein</topology>
    </subcellularLocation>
    <subcellularLocation>
        <location evidence="1">Membrane</location>
        <topology evidence="1">Multi-pass membrane protein</topology>
    </subcellularLocation>
</comment>
<keyword evidence="7" id="KW-1185">Reference proteome</keyword>
<feature type="transmembrane region" description="Helical" evidence="5">
    <location>
        <begin position="242"/>
        <end position="261"/>
    </location>
</feature>
<reference evidence="6 7" key="1">
    <citation type="journal article" date="2011" name="Stand. Genomic Sci.">
        <title>Complete genome sequence of Desulfobulbus propionicus type strain (1pr3).</title>
        <authorList>
            <person name="Pagani I."/>
            <person name="Lapidus A."/>
            <person name="Nolan M."/>
            <person name="Lucas S."/>
            <person name="Hammon N."/>
            <person name="Deshpande S."/>
            <person name="Cheng J.F."/>
            <person name="Chertkov O."/>
            <person name="Davenport K."/>
            <person name="Tapia R."/>
            <person name="Han C."/>
            <person name="Goodwin L."/>
            <person name="Pitluck S."/>
            <person name="Liolios K."/>
            <person name="Mavromatis K."/>
            <person name="Ivanova N."/>
            <person name="Mikhailova N."/>
            <person name="Pati A."/>
            <person name="Chen A."/>
            <person name="Palaniappan K."/>
            <person name="Land M."/>
            <person name="Hauser L."/>
            <person name="Chang Y.J."/>
            <person name="Jeffries C.D."/>
            <person name="Detter J.C."/>
            <person name="Brambilla E."/>
            <person name="Kannan K.P."/>
            <person name="Djao O.D."/>
            <person name="Rohde M."/>
            <person name="Pukall R."/>
            <person name="Spring S."/>
            <person name="Goker M."/>
            <person name="Sikorski J."/>
            <person name="Woyke T."/>
            <person name="Bristow J."/>
            <person name="Eisen J.A."/>
            <person name="Markowitz V."/>
            <person name="Hugenholtz P."/>
            <person name="Kyrpides N.C."/>
            <person name="Klenk H.P."/>
        </authorList>
    </citation>
    <scope>NUCLEOTIDE SEQUENCE [LARGE SCALE GENOMIC DNA]</scope>
    <source>
        <strain evidence="7">ATCC 33891 / DSM 2032 / 1pr3</strain>
    </source>
</reference>
<dbReference type="EMBL" id="CP002364">
    <property type="protein sequence ID" value="ADW17335.1"/>
    <property type="molecule type" value="Genomic_DNA"/>
</dbReference>
<evidence type="ECO:0000256" key="4">
    <source>
        <dbReference type="ARBA" id="ARBA00023136"/>
    </source>
</evidence>
<evidence type="ECO:0000313" key="7">
    <source>
        <dbReference type="Proteomes" id="UP000006365"/>
    </source>
</evidence>
<keyword evidence="2 5" id="KW-0812">Transmembrane</keyword>
<feature type="transmembrane region" description="Helical" evidence="5">
    <location>
        <begin position="68"/>
        <end position="101"/>
    </location>
</feature>
<dbReference type="InterPro" id="IPR002781">
    <property type="entry name" value="TM_pro_TauE-like"/>
</dbReference>
<keyword evidence="5" id="KW-1003">Cell membrane</keyword>
<dbReference type="KEGG" id="dpr:Despr_1164"/>